<comment type="caution">
    <text evidence="6">The sequence shown here is derived from an EMBL/GenBank/DDBJ whole genome shotgun (WGS) entry which is preliminary data.</text>
</comment>
<dbReference type="PANTHER" id="PTHR23521">
    <property type="entry name" value="TRANSPORTER MFS SUPERFAMILY"/>
    <property type="match status" value="1"/>
</dbReference>
<evidence type="ECO:0000256" key="1">
    <source>
        <dbReference type="ARBA" id="ARBA00022692"/>
    </source>
</evidence>
<evidence type="ECO:0000256" key="3">
    <source>
        <dbReference type="ARBA" id="ARBA00023136"/>
    </source>
</evidence>
<dbReference type="GO" id="GO:0005886">
    <property type="term" value="C:plasma membrane"/>
    <property type="evidence" value="ECO:0007669"/>
    <property type="project" value="TreeGrafter"/>
</dbReference>
<evidence type="ECO:0000313" key="7">
    <source>
        <dbReference type="Proteomes" id="UP000321822"/>
    </source>
</evidence>
<dbReference type="Gene3D" id="1.20.1250.20">
    <property type="entry name" value="MFS general substrate transporter like domains"/>
    <property type="match status" value="2"/>
</dbReference>
<dbReference type="EMBL" id="VOLT01000020">
    <property type="protein sequence ID" value="TWX63555.1"/>
    <property type="molecule type" value="Genomic_DNA"/>
</dbReference>
<keyword evidence="1 4" id="KW-0812">Transmembrane</keyword>
<name>A0A5C6Q3Q0_9GAMM</name>
<evidence type="ECO:0000259" key="5">
    <source>
        <dbReference type="PROSITE" id="PS50850"/>
    </source>
</evidence>
<feature type="transmembrane region" description="Helical" evidence="4">
    <location>
        <begin position="199"/>
        <end position="223"/>
    </location>
</feature>
<dbReference type="OrthoDB" id="9810614at2"/>
<feature type="transmembrane region" description="Helical" evidence="4">
    <location>
        <begin position="330"/>
        <end position="348"/>
    </location>
</feature>
<keyword evidence="2 4" id="KW-1133">Transmembrane helix</keyword>
<feature type="transmembrane region" description="Helical" evidence="4">
    <location>
        <begin position="354"/>
        <end position="376"/>
    </location>
</feature>
<feature type="transmembrane region" description="Helical" evidence="4">
    <location>
        <begin position="235"/>
        <end position="252"/>
    </location>
</feature>
<accession>A0A5C6Q3Q0</accession>
<dbReference type="PROSITE" id="PS50850">
    <property type="entry name" value="MFS"/>
    <property type="match status" value="1"/>
</dbReference>
<dbReference type="Pfam" id="PF07690">
    <property type="entry name" value="MFS_1"/>
    <property type="match status" value="2"/>
</dbReference>
<sequence length="401" mass="43252">MKVNLRSIWSLLFGVGLIGIAVGSQNSLLGIRASIEGFTNQQIGFIMSAYFFGFMVGSANTIKAINRVGHVRVFAALTALLSITILLHSLNIHVISWITLRFLTGLAVSGIWVVSESWLNQSTNNQNRGSLISIYMMIINLGMAGGQLMLSVSEPQSFVLYSLISVIVSIAAIPILMSSITAPKITEYQSISLMQLFKLTPAGTVGIFITGMVNAITLGMGAVFASKLGLSVVEISYYIAAILMGGVLLQWPLGKLSDITDRRVVTAIVALSAAIVAIISMQMTVKDYSLLVMLAFVFGGLSLTLYSLFNALANDFLNESQVMSASGGLLIIKGLGATLGPIFVSFIMDIFGLAGFYLTLATLCLLISLFCFYRVIFYKIKPGHSTNFNIQSVTPINRFDK</sequence>
<dbReference type="InterPro" id="IPR036259">
    <property type="entry name" value="MFS_trans_sf"/>
</dbReference>
<dbReference type="InterPro" id="IPR020846">
    <property type="entry name" value="MFS_dom"/>
</dbReference>
<feature type="transmembrane region" description="Helical" evidence="4">
    <location>
        <begin position="98"/>
        <end position="119"/>
    </location>
</feature>
<protein>
    <submittedName>
        <fullName evidence="6">MFS transporter</fullName>
    </submittedName>
</protein>
<feature type="transmembrane region" description="Helical" evidence="4">
    <location>
        <begin position="131"/>
        <end position="152"/>
    </location>
</feature>
<dbReference type="Proteomes" id="UP000321822">
    <property type="component" value="Unassembled WGS sequence"/>
</dbReference>
<keyword evidence="3 4" id="KW-0472">Membrane</keyword>
<dbReference type="InterPro" id="IPR011701">
    <property type="entry name" value="MFS"/>
</dbReference>
<keyword evidence="7" id="KW-1185">Reference proteome</keyword>
<organism evidence="6 7">
    <name type="scientific">Colwellia demingiae</name>
    <dbReference type="NCBI Taxonomy" id="89401"/>
    <lineage>
        <taxon>Bacteria</taxon>
        <taxon>Pseudomonadati</taxon>
        <taxon>Pseudomonadota</taxon>
        <taxon>Gammaproteobacteria</taxon>
        <taxon>Alteromonadales</taxon>
        <taxon>Colwelliaceae</taxon>
        <taxon>Colwellia</taxon>
    </lineage>
</organism>
<gene>
    <name evidence="6" type="ORF">ESZ36_22080</name>
</gene>
<dbReference type="RefSeq" id="WP_146791916.1">
    <property type="nucleotide sequence ID" value="NZ_VOLT01000020.1"/>
</dbReference>
<dbReference type="InterPro" id="IPR047200">
    <property type="entry name" value="MFS_YcaD-like"/>
</dbReference>
<feature type="domain" description="Major facilitator superfamily (MFS) profile" evidence="5">
    <location>
        <begin position="7"/>
        <end position="379"/>
    </location>
</feature>
<dbReference type="CDD" id="cd17477">
    <property type="entry name" value="MFS_YcaD_like"/>
    <property type="match status" value="1"/>
</dbReference>
<feature type="transmembrane region" description="Helical" evidence="4">
    <location>
        <begin position="264"/>
        <end position="282"/>
    </location>
</feature>
<feature type="transmembrane region" description="Helical" evidence="4">
    <location>
        <begin position="158"/>
        <end position="178"/>
    </location>
</feature>
<feature type="transmembrane region" description="Helical" evidence="4">
    <location>
        <begin position="74"/>
        <end position="92"/>
    </location>
</feature>
<feature type="transmembrane region" description="Helical" evidence="4">
    <location>
        <begin position="288"/>
        <end position="309"/>
    </location>
</feature>
<dbReference type="SUPFAM" id="SSF103473">
    <property type="entry name" value="MFS general substrate transporter"/>
    <property type="match status" value="1"/>
</dbReference>
<proteinExistence type="predicted"/>
<evidence type="ECO:0000256" key="2">
    <source>
        <dbReference type="ARBA" id="ARBA00022989"/>
    </source>
</evidence>
<evidence type="ECO:0000256" key="4">
    <source>
        <dbReference type="SAM" id="Phobius"/>
    </source>
</evidence>
<feature type="transmembrane region" description="Helical" evidence="4">
    <location>
        <begin position="42"/>
        <end position="62"/>
    </location>
</feature>
<dbReference type="AlphaFoldDB" id="A0A5C6Q3Q0"/>
<reference evidence="6 7" key="1">
    <citation type="submission" date="2019-07" db="EMBL/GenBank/DDBJ databases">
        <title>Genomes of sea-ice associated Colwellia species.</title>
        <authorList>
            <person name="Bowman J.P."/>
        </authorList>
    </citation>
    <scope>NUCLEOTIDE SEQUENCE [LARGE SCALE GENOMIC DNA]</scope>
    <source>
        <strain evidence="6 7">ACAM 459</strain>
    </source>
</reference>
<evidence type="ECO:0000313" key="6">
    <source>
        <dbReference type="EMBL" id="TWX63555.1"/>
    </source>
</evidence>
<dbReference type="PANTHER" id="PTHR23521:SF3">
    <property type="entry name" value="MFS TRANSPORTER"/>
    <property type="match status" value="1"/>
</dbReference>
<dbReference type="GO" id="GO:0022857">
    <property type="term" value="F:transmembrane transporter activity"/>
    <property type="evidence" value="ECO:0007669"/>
    <property type="project" value="InterPro"/>
</dbReference>